<evidence type="ECO:0000313" key="1">
    <source>
        <dbReference type="EMBL" id="KAG6945979.1"/>
    </source>
</evidence>
<dbReference type="EMBL" id="JAENGY010001975">
    <property type="protein sequence ID" value="KAG6945979.1"/>
    <property type="molecule type" value="Genomic_DNA"/>
</dbReference>
<name>A0A8J5ICN8_9STRA</name>
<gene>
    <name evidence="1" type="ORF">JG688_00016273</name>
</gene>
<evidence type="ECO:0000313" key="2">
    <source>
        <dbReference type="Proteomes" id="UP000709295"/>
    </source>
</evidence>
<accession>A0A8J5ICN8</accession>
<proteinExistence type="predicted"/>
<dbReference type="Proteomes" id="UP000709295">
    <property type="component" value="Unassembled WGS sequence"/>
</dbReference>
<keyword evidence="2" id="KW-1185">Reference proteome</keyword>
<dbReference type="AlphaFoldDB" id="A0A8J5ICN8"/>
<sequence length="133" mass="15332">MQQDWLNYMRRFRATLKASESETGLSLTKRDLERRLSVPEKLEQMCPEFQSMKALVGRRANITPSSTFINYSSTGSINFNVIALMIRTVSPVEKVGYLFAEPLVDKDNSFFFLKLVSRLPEHPVTETIIRELI</sequence>
<reference evidence="1" key="1">
    <citation type="submission" date="2021-01" db="EMBL/GenBank/DDBJ databases">
        <title>Phytophthora aleatoria, a newly-described species from Pinus radiata is distinct from Phytophthora cactorum isolates based on comparative genomics.</title>
        <authorList>
            <person name="Mcdougal R."/>
            <person name="Panda P."/>
            <person name="Williams N."/>
            <person name="Studholme D.J."/>
        </authorList>
    </citation>
    <scope>NUCLEOTIDE SEQUENCE</scope>
    <source>
        <strain evidence="1">NZFS 4037</strain>
    </source>
</reference>
<protein>
    <submittedName>
        <fullName evidence="1">Uncharacterized protein</fullName>
    </submittedName>
</protein>
<comment type="caution">
    <text evidence="1">The sequence shown here is derived from an EMBL/GenBank/DDBJ whole genome shotgun (WGS) entry which is preliminary data.</text>
</comment>
<organism evidence="1 2">
    <name type="scientific">Phytophthora aleatoria</name>
    <dbReference type="NCBI Taxonomy" id="2496075"/>
    <lineage>
        <taxon>Eukaryota</taxon>
        <taxon>Sar</taxon>
        <taxon>Stramenopiles</taxon>
        <taxon>Oomycota</taxon>
        <taxon>Peronosporomycetes</taxon>
        <taxon>Peronosporales</taxon>
        <taxon>Peronosporaceae</taxon>
        <taxon>Phytophthora</taxon>
    </lineage>
</organism>